<accession>A0ABP7C9J5</accession>
<organism evidence="1 2">
    <name type="scientific">Arthrobacter ginkgonis</name>
    <dbReference type="NCBI Taxonomy" id="1630594"/>
    <lineage>
        <taxon>Bacteria</taxon>
        <taxon>Bacillati</taxon>
        <taxon>Actinomycetota</taxon>
        <taxon>Actinomycetes</taxon>
        <taxon>Micrococcales</taxon>
        <taxon>Micrococcaceae</taxon>
        <taxon>Arthrobacter</taxon>
    </lineage>
</organism>
<sequence>MTRPYLKARTRTWRDKDSTATPGIALMRGPSVQAHLTYLEARTLADRIHDLCDAAGNPEEPLPTTSPED</sequence>
<dbReference type="RefSeq" id="WP_345150473.1">
    <property type="nucleotide sequence ID" value="NZ_BAABEO010000012.1"/>
</dbReference>
<reference evidence="2" key="1">
    <citation type="journal article" date="2019" name="Int. J. Syst. Evol. Microbiol.">
        <title>The Global Catalogue of Microorganisms (GCM) 10K type strain sequencing project: providing services to taxonomists for standard genome sequencing and annotation.</title>
        <authorList>
            <consortium name="The Broad Institute Genomics Platform"/>
            <consortium name="The Broad Institute Genome Sequencing Center for Infectious Disease"/>
            <person name="Wu L."/>
            <person name="Ma J."/>
        </authorList>
    </citation>
    <scope>NUCLEOTIDE SEQUENCE [LARGE SCALE GENOMIC DNA]</scope>
    <source>
        <strain evidence="2">JCM 30742</strain>
    </source>
</reference>
<name>A0ABP7C9J5_9MICC</name>
<dbReference type="Proteomes" id="UP001500752">
    <property type="component" value="Unassembled WGS sequence"/>
</dbReference>
<evidence type="ECO:0000313" key="1">
    <source>
        <dbReference type="EMBL" id="GAA3681925.1"/>
    </source>
</evidence>
<protein>
    <submittedName>
        <fullName evidence="1">Uncharacterized protein</fullName>
    </submittedName>
</protein>
<evidence type="ECO:0000313" key="2">
    <source>
        <dbReference type="Proteomes" id="UP001500752"/>
    </source>
</evidence>
<gene>
    <name evidence="1" type="ORF">GCM10023081_20020</name>
</gene>
<dbReference type="EMBL" id="BAABEO010000012">
    <property type="protein sequence ID" value="GAA3681925.1"/>
    <property type="molecule type" value="Genomic_DNA"/>
</dbReference>
<proteinExistence type="predicted"/>
<comment type="caution">
    <text evidence="1">The sequence shown here is derived from an EMBL/GenBank/DDBJ whole genome shotgun (WGS) entry which is preliminary data.</text>
</comment>
<keyword evidence="2" id="KW-1185">Reference proteome</keyword>